<dbReference type="Pfam" id="PF19890">
    <property type="entry name" value="DUF6363"/>
    <property type="match status" value="1"/>
</dbReference>
<gene>
    <name evidence="6" type="ordered locus">Awo_c16270</name>
</gene>
<evidence type="ECO:0000256" key="4">
    <source>
        <dbReference type="PROSITE-ProRule" id="PRU01161"/>
    </source>
</evidence>
<dbReference type="GO" id="GO:0016787">
    <property type="term" value="F:hydrolase activity"/>
    <property type="evidence" value="ECO:0007669"/>
    <property type="project" value="UniProtKB-UniRule"/>
</dbReference>
<evidence type="ECO:0000259" key="5">
    <source>
        <dbReference type="PROSITE" id="PS51635"/>
    </source>
</evidence>
<evidence type="ECO:0000313" key="7">
    <source>
        <dbReference type="Proteomes" id="UP000007177"/>
    </source>
</evidence>
<keyword evidence="7" id="KW-1185">Reference proteome</keyword>
<comment type="caution">
    <text evidence="4">Lacks conserved residue(s) required for the propagation of feature annotation.</text>
</comment>
<dbReference type="SUPFAM" id="SSF52151">
    <property type="entry name" value="FabD/lysophospholipase-like"/>
    <property type="match status" value="1"/>
</dbReference>
<dbReference type="EMBL" id="CP002987">
    <property type="protein sequence ID" value="AFA48409.1"/>
    <property type="molecule type" value="Genomic_DNA"/>
</dbReference>
<dbReference type="eggNOG" id="COG4667">
    <property type="taxonomic scope" value="Bacteria"/>
</dbReference>
<dbReference type="GO" id="GO:0016042">
    <property type="term" value="P:lipid catabolic process"/>
    <property type="evidence" value="ECO:0007669"/>
    <property type="project" value="UniProtKB-UniRule"/>
</dbReference>
<dbReference type="Pfam" id="PF01734">
    <property type="entry name" value="Patatin"/>
    <property type="match status" value="1"/>
</dbReference>
<dbReference type="InterPro" id="IPR045943">
    <property type="entry name" value="DUF6363"/>
</dbReference>
<dbReference type="AlphaFoldDB" id="H6LH71"/>
<dbReference type="InterPro" id="IPR002641">
    <property type="entry name" value="PNPLA_dom"/>
</dbReference>
<dbReference type="PROSITE" id="PS51635">
    <property type="entry name" value="PNPLA"/>
    <property type="match status" value="1"/>
</dbReference>
<dbReference type="PANTHER" id="PTHR14226">
    <property type="entry name" value="NEUROPATHY TARGET ESTERASE/SWISS CHEESE D.MELANOGASTER"/>
    <property type="match status" value="1"/>
</dbReference>
<dbReference type="InterPro" id="IPR016035">
    <property type="entry name" value="Acyl_Trfase/lysoPLipase"/>
</dbReference>
<dbReference type="KEGG" id="awo:Awo_c16270"/>
<dbReference type="STRING" id="931626.Awo_c16270"/>
<evidence type="ECO:0000256" key="3">
    <source>
        <dbReference type="ARBA" id="ARBA00023098"/>
    </source>
</evidence>
<feature type="domain" description="PNPLA" evidence="5">
    <location>
        <begin position="12"/>
        <end position="183"/>
    </location>
</feature>
<reference evidence="6 7" key="2">
    <citation type="journal article" date="2012" name="PLoS ONE">
        <title>An ancient pathway combining carbon dioxide fixation with the generation and utilization of a sodium ion gradient for ATP synthesis.</title>
        <authorList>
            <person name="Poehlein A."/>
            <person name="Schmidt S."/>
            <person name="Kaster A.K."/>
            <person name="Goenrich M."/>
            <person name="Vollmers J."/>
            <person name="Thurmer A."/>
            <person name="Bertsch J."/>
            <person name="Schuchmann K."/>
            <person name="Voigt B."/>
            <person name="Hecker M."/>
            <person name="Daniel R."/>
            <person name="Thauer R.K."/>
            <person name="Gottschalk G."/>
            <person name="Muller V."/>
        </authorList>
    </citation>
    <scope>NUCLEOTIDE SEQUENCE [LARGE SCALE GENOMIC DNA]</scope>
    <source>
        <strain evidence="7">ATCC 29683 / DSM 1030 / JCM 2381 / KCTC 1655 / WB1</strain>
    </source>
</reference>
<sequence>MEIINNISDIALIFEGGGMRASYTAGILNNLLENKIYFDYVAGISAGSSHSINYLSRDSKRARQSFVDLVLEPEFGGWKYFFKGEGFFHSKYIYEGTSHPEGPLPFDFEKFKANPAQLRIGVFDRERGEVVYFTKDDIHEMNDLMKIIRSSSSLPIFMPPTQYKDHTYLDGGLGGGIALDVAKKDGYKKYFVVLTREKGYRKPPFKFKRAIKVYYRKYPQVVKAMLTRHYFYNQTLDELEQLQRKGQAFLVYPDQMPVSNRETDFKKLSECYKLGYVQGKRDIPKWKSFLEID</sequence>
<dbReference type="Gene3D" id="3.40.1090.10">
    <property type="entry name" value="Cytosolic phospholipase A2 catalytic domain"/>
    <property type="match status" value="2"/>
</dbReference>
<name>H6LH71_ACEWD</name>
<organism evidence="6 7">
    <name type="scientific">Acetobacterium woodii (strain ATCC 29683 / DSM 1030 / JCM 2381 / KCTC 1655 / WB1)</name>
    <dbReference type="NCBI Taxonomy" id="931626"/>
    <lineage>
        <taxon>Bacteria</taxon>
        <taxon>Bacillati</taxon>
        <taxon>Bacillota</taxon>
        <taxon>Clostridia</taxon>
        <taxon>Eubacteriales</taxon>
        <taxon>Eubacteriaceae</taxon>
        <taxon>Acetobacterium</taxon>
    </lineage>
</organism>
<keyword evidence="3 4" id="KW-0443">Lipid metabolism</keyword>
<dbReference type="OrthoDB" id="9802424at2"/>
<keyword evidence="1 4" id="KW-0378">Hydrolase</keyword>
<proteinExistence type="predicted"/>
<dbReference type="InterPro" id="IPR050301">
    <property type="entry name" value="NTE"/>
</dbReference>
<dbReference type="InterPro" id="IPR037483">
    <property type="entry name" value="YjjU-like"/>
</dbReference>
<dbReference type="PANTHER" id="PTHR14226:SF25">
    <property type="entry name" value="PHOSPHOESTERASE"/>
    <property type="match status" value="1"/>
</dbReference>
<feature type="short sequence motif" description="DGA/G" evidence="4">
    <location>
        <begin position="170"/>
        <end position="172"/>
    </location>
</feature>
<dbReference type="RefSeq" id="WP_014356012.1">
    <property type="nucleotide sequence ID" value="NC_016894.1"/>
</dbReference>
<evidence type="ECO:0000313" key="6">
    <source>
        <dbReference type="EMBL" id="AFA48409.1"/>
    </source>
</evidence>
<accession>H6LH71</accession>
<keyword evidence="2 4" id="KW-0442">Lipid degradation</keyword>
<reference evidence="7" key="1">
    <citation type="submission" date="2011-07" db="EMBL/GenBank/DDBJ databases">
        <title>Complete genome sequence of Acetobacterium woodii.</title>
        <authorList>
            <person name="Poehlein A."/>
            <person name="Schmidt S."/>
            <person name="Kaster A.-K."/>
            <person name="Goenrich M."/>
            <person name="Vollmers J."/>
            <person name="Thuermer A."/>
            <person name="Gottschalk G."/>
            <person name="Thauer R.K."/>
            <person name="Daniel R."/>
            <person name="Mueller V."/>
        </authorList>
    </citation>
    <scope>NUCLEOTIDE SEQUENCE [LARGE SCALE GENOMIC DNA]</scope>
    <source>
        <strain evidence="7">ATCC 29683 / DSM 1030 / JCM 2381 / KCTC 1655 / WB1</strain>
    </source>
</reference>
<feature type="active site" description="Proton acceptor" evidence="4">
    <location>
        <position position="170"/>
    </location>
</feature>
<protein>
    <recommendedName>
        <fullName evidence="5">PNPLA domain-containing protein</fullName>
    </recommendedName>
</protein>
<dbReference type="Proteomes" id="UP000007177">
    <property type="component" value="Chromosome"/>
</dbReference>
<feature type="short sequence motif" description="GXSXG" evidence="4">
    <location>
        <begin position="43"/>
        <end position="47"/>
    </location>
</feature>
<dbReference type="HOGENOM" id="CLU_048271_1_1_9"/>
<evidence type="ECO:0000256" key="1">
    <source>
        <dbReference type="ARBA" id="ARBA00022801"/>
    </source>
</evidence>
<feature type="active site" description="Nucleophile" evidence="4">
    <location>
        <position position="45"/>
    </location>
</feature>
<dbReference type="CDD" id="cd07208">
    <property type="entry name" value="Pat_hypo_Ecoli_yjju_like"/>
    <property type="match status" value="1"/>
</dbReference>
<evidence type="ECO:0000256" key="2">
    <source>
        <dbReference type="ARBA" id="ARBA00022963"/>
    </source>
</evidence>